<comment type="caution">
    <text evidence="3">The sequence shown here is derived from an EMBL/GenBank/DDBJ whole genome shotgun (WGS) entry which is preliminary data.</text>
</comment>
<feature type="compositionally biased region" description="Basic and acidic residues" evidence="1">
    <location>
        <begin position="239"/>
        <end position="252"/>
    </location>
</feature>
<sequence>MVQEKEAKQKEIEIARKIAMNEVEERKKEKEQVRTLVLFLKYASLTRHTPTNDAEYNRAVEKVLQMVYEADENSIQVVEKLYEGSEEQIEESKRITYKYMKEQIEQKAEEMQKSFEYRLEESQQQKMPSYNLQESLEQMTFNKPSKVISPSNKKTRGPYEKINFLNESEIEGLSLKDPLTTNYTRGSMDALTNALYNHYPVNNNMFSVASMTHYHEMQNPTSVSWKEPRLNHQSTQHWSTERRSPLPNHEPR</sequence>
<evidence type="ECO:0000256" key="1">
    <source>
        <dbReference type="SAM" id="MobiDB-lite"/>
    </source>
</evidence>
<dbReference type="OrthoDB" id="5399559at2759"/>
<evidence type="ECO:0000313" key="3">
    <source>
        <dbReference type="EMBL" id="EMR09245.1"/>
    </source>
</evidence>
<evidence type="ECO:0000313" key="4">
    <source>
        <dbReference type="Proteomes" id="UP000011958"/>
    </source>
</evidence>
<organism evidence="3 4">
    <name type="scientific">Pneumocystis murina (strain B123)</name>
    <name type="common">Mouse pneumocystis pneumonia agent</name>
    <name type="synonym">Pneumocystis carinii f. sp. muris</name>
    <dbReference type="NCBI Taxonomy" id="1069680"/>
    <lineage>
        <taxon>Eukaryota</taxon>
        <taxon>Fungi</taxon>
        <taxon>Dikarya</taxon>
        <taxon>Ascomycota</taxon>
        <taxon>Taphrinomycotina</taxon>
        <taxon>Pneumocystomycetes</taxon>
        <taxon>Pneumocystaceae</taxon>
        <taxon>Pneumocystis</taxon>
    </lineage>
</organism>
<reference evidence="4" key="1">
    <citation type="journal article" date="2016" name="Nat. Commun.">
        <title>Genome analysis of three Pneumocystis species reveals adaptation mechanisms to life exclusively in mammalian hosts.</title>
        <authorList>
            <person name="Ma L."/>
            <person name="Chen Z."/>
            <person name="Huang D.W."/>
            <person name="Kutty G."/>
            <person name="Ishihara M."/>
            <person name="Wang H."/>
            <person name="Abouelleil A."/>
            <person name="Bishop L."/>
            <person name="Davey E."/>
            <person name="Deng R."/>
            <person name="Deng X."/>
            <person name="Fan L."/>
            <person name="Fantoni G."/>
            <person name="Fitzgerald M."/>
            <person name="Gogineni E."/>
            <person name="Goldberg J.M."/>
            <person name="Handley G."/>
            <person name="Hu X."/>
            <person name="Huber C."/>
            <person name="Jiao X."/>
            <person name="Jones K."/>
            <person name="Levin J.Z."/>
            <person name="Liu Y."/>
            <person name="Macdonald P."/>
            <person name="Melnikov A."/>
            <person name="Raley C."/>
            <person name="Sassi M."/>
            <person name="Sherman B.T."/>
            <person name="Song X."/>
            <person name="Sykes S."/>
            <person name="Tran B."/>
            <person name="Walsh L."/>
            <person name="Xia Y."/>
            <person name="Yang J."/>
            <person name="Young S."/>
            <person name="Zeng Q."/>
            <person name="Zheng X."/>
            <person name="Stephens R."/>
            <person name="Nusbaum C."/>
            <person name="Birren B.W."/>
            <person name="Azadi P."/>
            <person name="Lempicki R.A."/>
            <person name="Cuomo C.A."/>
            <person name="Kovacs J.A."/>
        </authorList>
    </citation>
    <scope>NUCLEOTIDE SEQUENCE [LARGE SCALE GENOMIC DNA]</scope>
    <source>
        <strain evidence="4">B123</strain>
    </source>
</reference>
<dbReference type="RefSeq" id="XP_007874594.1">
    <property type="nucleotide sequence ID" value="XM_007876403.1"/>
</dbReference>
<protein>
    <recommendedName>
        <fullName evidence="2">YAG7-like dimerisation domain-containing protein</fullName>
    </recommendedName>
</protein>
<evidence type="ECO:0000259" key="2">
    <source>
        <dbReference type="Pfam" id="PF26434"/>
    </source>
</evidence>
<dbReference type="VEuPathDB" id="FungiDB:PNEG_02579"/>
<dbReference type="GeneID" id="19896271"/>
<dbReference type="Proteomes" id="UP000011958">
    <property type="component" value="Unassembled WGS sequence"/>
</dbReference>
<dbReference type="InterPro" id="IPR058602">
    <property type="entry name" value="YAG7_dimerisation_dom"/>
</dbReference>
<accession>M7P5W4</accession>
<dbReference type="eggNOG" id="ENOG502S59W">
    <property type="taxonomic scope" value="Eukaryota"/>
</dbReference>
<name>M7P5W4_PNEMU</name>
<feature type="domain" description="YAG7-like dimerisation" evidence="2">
    <location>
        <begin position="27"/>
        <end position="106"/>
    </location>
</feature>
<keyword evidence="4" id="KW-1185">Reference proteome</keyword>
<proteinExistence type="predicted"/>
<feature type="region of interest" description="Disordered" evidence="1">
    <location>
        <begin position="221"/>
        <end position="252"/>
    </location>
</feature>
<dbReference type="STRING" id="1069680.M7P5W4"/>
<dbReference type="Pfam" id="PF26434">
    <property type="entry name" value="YAG7_C"/>
    <property type="match status" value="1"/>
</dbReference>
<dbReference type="EMBL" id="AFWA02000011">
    <property type="protein sequence ID" value="EMR09245.1"/>
    <property type="molecule type" value="Genomic_DNA"/>
</dbReference>
<dbReference type="HOGENOM" id="CLU_1103170_0_0_1"/>
<gene>
    <name evidence="3" type="ORF">PNEG_02579</name>
</gene>
<dbReference type="AlphaFoldDB" id="M7P5W4"/>